<dbReference type="RefSeq" id="WP_260763164.1">
    <property type="nucleotide sequence ID" value="NZ_CP045921.1"/>
</dbReference>
<evidence type="ECO:0000313" key="3">
    <source>
        <dbReference type="EMBL" id="QHN43210.1"/>
    </source>
</evidence>
<keyword evidence="1" id="KW-0812">Transmembrane</keyword>
<feature type="transmembrane region" description="Helical" evidence="1">
    <location>
        <begin position="6"/>
        <end position="25"/>
    </location>
</feature>
<dbReference type="Pfam" id="PF12146">
    <property type="entry name" value="Hydrolase_4"/>
    <property type="match status" value="1"/>
</dbReference>
<gene>
    <name evidence="3" type="ORF">GII36_05165</name>
</gene>
<dbReference type="EMBL" id="CP045921">
    <property type="protein sequence ID" value="QHN43210.1"/>
    <property type="molecule type" value="Genomic_DNA"/>
</dbReference>
<evidence type="ECO:0000256" key="1">
    <source>
        <dbReference type="SAM" id="Phobius"/>
    </source>
</evidence>
<name>A0A857MRG1_9BACT</name>
<evidence type="ECO:0000313" key="4">
    <source>
        <dbReference type="Proteomes" id="UP001059824"/>
    </source>
</evidence>
<keyword evidence="1" id="KW-0472">Membrane</keyword>
<dbReference type="SUPFAM" id="SSF53474">
    <property type="entry name" value="alpha/beta-Hydrolases"/>
    <property type="match status" value="1"/>
</dbReference>
<dbReference type="InterPro" id="IPR022742">
    <property type="entry name" value="Hydrolase_4"/>
</dbReference>
<dbReference type="KEGG" id="mama:GII36_05165"/>
<feature type="domain" description="Serine aminopeptidase S33" evidence="2">
    <location>
        <begin position="77"/>
        <end position="233"/>
    </location>
</feature>
<keyword evidence="1" id="KW-1133">Transmembrane helix</keyword>
<proteinExistence type="predicted"/>
<keyword evidence="4" id="KW-1185">Reference proteome</keyword>
<reference evidence="3" key="1">
    <citation type="journal article" date="2021" name="Nat. Microbiol.">
        <title>Cocultivation of an ultrasmall environmental parasitic bacterium with lytic ability against bacteria associated with wastewater foams.</title>
        <authorList>
            <person name="Batinovic S."/>
            <person name="Rose J.J.A."/>
            <person name="Ratcliffe J."/>
            <person name="Seviour R.J."/>
            <person name="Petrovski S."/>
        </authorList>
    </citation>
    <scope>NUCLEOTIDE SEQUENCE</scope>
    <source>
        <strain evidence="3">JR1</strain>
    </source>
</reference>
<sequence>MTYILITLMGLVGLALAAFLILYFIPHRSSNLQQVHTEKLSYETAIARIITQQKTDSSQTNFEQGCESRSYVHDKKVARSVVMFHGITSCPSQYSELAKTFYDAGYNVYVPLAPQHGTTKNPEATSDVTLAELTKYVGDSYSIASGLGDSIGFVGISGGADLATWGAQYIDDVSRLLVLSPFYEIAPGASPRWQKPILLTLYGMNLAPDRITQGFSVRALAKYLTLVENYRSDLTTTHLKHVAVVTSEKDTQIDLNEAHRIAQSLAKNSKASFRQTRLAADMGIGHDILNPTDAAVAKHQAQLNDLYLSFYENRDPAKEL</sequence>
<evidence type="ECO:0000259" key="2">
    <source>
        <dbReference type="Pfam" id="PF12146"/>
    </source>
</evidence>
<dbReference type="Gene3D" id="3.40.50.1820">
    <property type="entry name" value="alpha/beta hydrolase"/>
    <property type="match status" value="1"/>
</dbReference>
<dbReference type="AlphaFoldDB" id="A0A857MRG1"/>
<accession>A0A857MRG1</accession>
<dbReference type="InterPro" id="IPR029058">
    <property type="entry name" value="AB_hydrolase_fold"/>
</dbReference>
<dbReference type="Proteomes" id="UP001059824">
    <property type="component" value="Chromosome"/>
</dbReference>
<protein>
    <recommendedName>
        <fullName evidence="2">Serine aminopeptidase S33 domain-containing protein</fullName>
    </recommendedName>
</protein>
<organism evidence="3 4">
    <name type="scientific">Candidatus Mycosynbacter amalyticus</name>
    <dbReference type="NCBI Taxonomy" id="2665156"/>
    <lineage>
        <taxon>Bacteria</taxon>
        <taxon>Candidatus Saccharimonadota</taxon>
        <taxon>Candidatus Saccharimonadota incertae sedis</taxon>
        <taxon>Candidatus Mycosynbacter</taxon>
    </lineage>
</organism>